<protein>
    <submittedName>
        <fullName evidence="1">Uncharacterized protein</fullName>
    </submittedName>
</protein>
<reference evidence="1" key="1">
    <citation type="submission" date="2018-05" db="EMBL/GenBank/DDBJ databases">
        <authorList>
            <person name="Lanie J.A."/>
            <person name="Ng W.-L."/>
            <person name="Kazmierczak K.M."/>
            <person name="Andrzejewski T.M."/>
            <person name="Davidsen T.M."/>
            <person name="Wayne K.J."/>
            <person name="Tettelin H."/>
            <person name="Glass J.I."/>
            <person name="Rusch D."/>
            <person name="Podicherti R."/>
            <person name="Tsui H.-C.T."/>
            <person name="Winkler M.E."/>
        </authorList>
    </citation>
    <scope>NUCLEOTIDE SEQUENCE</scope>
</reference>
<sequence length="75" mass="8808">MGVTREEKETQRGHIFNIKFKLPIVNDSIEYKNKQNKSKGYSLKDGKKSIKTKELKVNDGNRWNHVYVEGISKKR</sequence>
<proteinExistence type="predicted"/>
<name>A0A383D3E3_9ZZZZ</name>
<accession>A0A383D3E3</accession>
<organism evidence="1">
    <name type="scientific">marine metagenome</name>
    <dbReference type="NCBI Taxonomy" id="408172"/>
    <lineage>
        <taxon>unclassified sequences</taxon>
        <taxon>metagenomes</taxon>
        <taxon>ecological metagenomes</taxon>
    </lineage>
</organism>
<dbReference type="AlphaFoldDB" id="A0A383D3E3"/>
<evidence type="ECO:0000313" key="1">
    <source>
        <dbReference type="EMBL" id="SVE38834.1"/>
    </source>
</evidence>
<dbReference type="EMBL" id="UINC01213864">
    <property type="protein sequence ID" value="SVE38834.1"/>
    <property type="molecule type" value="Genomic_DNA"/>
</dbReference>
<gene>
    <name evidence="1" type="ORF">METZ01_LOCUS491688</name>
</gene>